<proteinExistence type="predicted"/>
<comment type="caution">
    <text evidence="1">The sequence shown here is derived from an EMBL/GenBank/DDBJ whole genome shotgun (WGS) entry which is preliminary data.</text>
</comment>
<reference evidence="1" key="2">
    <citation type="submission" date="2020-09" db="EMBL/GenBank/DDBJ databases">
        <authorList>
            <person name="Sun Q."/>
            <person name="Ohkuma M."/>
        </authorList>
    </citation>
    <scope>NUCLEOTIDE SEQUENCE</scope>
    <source>
        <strain evidence="1">JCM 3313</strain>
    </source>
</reference>
<name>A0A918EBM4_9PSEU</name>
<organism evidence="1 2">
    <name type="scientific">Saccharothrix coeruleofusca</name>
    <dbReference type="NCBI Taxonomy" id="33919"/>
    <lineage>
        <taxon>Bacteria</taxon>
        <taxon>Bacillati</taxon>
        <taxon>Actinomycetota</taxon>
        <taxon>Actinomycetes</taxon>
        <taxon>Pseudonocardiales</taxon>
        <taxon>Pseudonocardiaceae</taxon>
        <taxon>Saccharothrix</taxon>
    </lineage>
</organism>
<evidence type="ECO:0000313" key="2">
    <source>
        <dbReference type="Proteomes" id="UP000639606"/>
    </source>
</evidence>
<keyword evidence="2" id="KW-1185">Reference proteome</keyword>
<dbReference type="EMBL" id="BMRG01000001">
    <property type="protein sequence ID" value="GGP37010.1"/>
    <property type="molecule type" value="Genomic_DNA"/>
</dbReference>
<dbReference type="Proteomes" id="UP000639606">
    <property type="component" value="Unassembled WGS sequence"/>
</dbReference>
<evidence type="ECO:0000313" key="1">
    <source>
        <dbReference type="EMBL" id="GGP37010.1"/>
    </source>
</evidence>
<gene>
    <name evidence="1" type="ORF">GCM10010185_05340</name>
</gene>
<sequence>MVVVADQVSRYLDFLDEYLRQHPDEREGQAHYNALRTLWPHLQHEIAGTERDCFSLDRNLPAFLAWVEEALAADQRVAEDEAADAVQT</sequence>
<protein>
    <submittedName>
        <fullName evidence="1">Uncharacterized protein</fullName>
    </submittedName>
</protein>
<reference evidence="1" key="1">
    <citation type="journal article" date="2014" name="Int. J. Syst. Evol. Microbiol.">
        <title>Complete genome sequence of Corynebacterium casei LMG S-19264T (=DSM 44701T), isolated from a smear-ripened cheese.</title>
        <authorList>
            <consortium name="US DOE Joint Genome Institute (JGI-PGF)"/>
            <person name="Walter F."/>
            <person name="Albersmeier A."/>
            <person name="Kalinowski J."/>
            <person name="Ruckert C."/>
        </authorList>
    </citation>
    <scope>NUCLEOTIDE SEQUENCE</scope>
    <source>
        <strain evidence="1">JCM 3313</strain>
    </source>
</reference>
<accession>A0A918EBM4</accession>
<dbReference type="AlphaFoldDB" id="A0A918EBM4"/>